<name>A0ABR8AAM4_9CYAN</name>
<comment type="caution">
    <text evidence="2">The sequence shown here is derived from an EMBL/GenBank/DDBJ whole genome shotgun (WGS) entry which is preliminary data.</text>
</comment>
<reference evidence="2 3" key="1">
    <citation type="journal article" date="2020" name="ISME J.">
        <title>Comparative genomics reveals insights into cyanobacterial evolution and habitat adaptation.</title>
        <authorList>
            <person name="Chen M.Y."/>
            <person name="Teng W.K."/>
            <person name="Zhao L."/>
            <person name="Hu C.X."/>
            <person name="Zhou Y.K."/>
            <person name="Han B.P."/>
            <person name="Song L.R."/>
            <person name="Shu W.S."/>
        </authorList>
    </citation>
    <scope>NUCLEOTIDE SEQUENCE [LARGE SCALE GENOMIC DNA]</scope>
    <source>
        <strain evidence="2 3">FACHB-288</strain>
    </source>
</reference>
<evidence type="ECO:0000313" key="2">
    <source>
        <dbReference type="EMBL" id="MBD2196480.1"/>
    </source>
</evidence>
<dbReference type="Gene3D" id="1.10.1220.10">
    <property type="entry name" value="Met repressor-like"/>
    <property type="match status" value="1"/>
</dbReference>
<dbReference type="EMBL" id="JACJQH010000018">
    <property type="protein sequence ID" value="MBD2196480.1"/>
    <property type="molecule type" value="Genomic_DNA"/>
</dbReference>
<dbReference type="InterPro" id="IPR013321">
    <property type="entry name" value="Arc_rbn_hlx_hlx"/>
</dbReference>
<dbReference type="SUPFAM" id="SSF47598">
    <property type="entry name" value="Ribbon-helix-helix"/>
    <property type="match status" value="1"/>
</dbReference>
<dbReference type="Proteomes" id="UP000658514">
    <property type="component" value="Unassembled WGS sequence"/>
</dbReference>
<organism evidence="2 3">
    <name type="scientific">Calothrix parietina FACHB-288</name>
    <dbReference type="NCBI Taxonomy" id="2692896"/>
    <lineage>
        <taxon>Bacteria</taxon>
        <taxon>Bacillati</taxon>
        <taxon>Cyanobacteriota</taxon>
        <taxon>Cyanophyceae</taxon>
        <taxon>Nostocales</taxon>
        <taxon>Calotrichaceae</taxon>
        <taxon>Calothrix</taxon>
    </lineage>
</organism>
<feature type="domain" description="Ribbon-helix-helix protein CopG" evidence="1">
    <location>
        <begin position="5"/>
        <end position="42"/>
    </location>
</feature>
<proteinExistence type="predicted"/>
<dbReference type="InterPro" id="IPR010985">
    <property type="entry name" value="Ribbon_hlx_hlx"/>
</dbReference>
<dbReference type="InterPro" id="IPR002145">
    <property type="entry name" value="CopG"/>
</dbReference>
<accession>A0ABR8AAM4</accession>
<dbReference type="Pfam" id="PF01402">
    <property type="entry name" value="RHH_1"/>
    <property type="match status" value="1"/>
</dbReference>
<sequence length="45" mass="5233">MTKVPLTIRIEESEMKILKAFCDQTGRTQTDVLREAIRKLKIKPC</sequence>
<protein>
    <submittedName>
        <fullName evidence="2">CopG family transcriptional regulator</fullName>
    </submittedName>
</protein>
<gene>
    <name evidence="2" type="ORF">H6G24_13390</name>
</gene>
<evidence type="ECO:0000313" key="3">
    <source>
        <dbReference type="Proteomes" id="UP000658514"/>
    </source>
</evidence>
<evidence type="ECO:0000259" key="1">
    <source>
        <dbReference type="Pfam" id="PF01402"/>
    </source>
</evidence>
<keyword evidence="3" id="KW-1185">Reference proteome</keyword>